<dbReference type="AlphaFoldDB" id="A0A0B0P241"/>
<accession>A0A0B0P241</accession>
<gene>
    <name evidence="2" type="ORF">F383_21543</name>
</gene>
<organism evidence="2 3">
    <name type="scientific">Gossypium arboreum</name>
    <name type="common">Tree cotton</name>
    <name type="synonym">Gossypium nanking</name>
    <dbReference type="NCBI Taxonomy" id="29729"/>
    <lineage>
        <taxon>Eukaryota</taxon>
        <taxon>Viridiplantae</taxon>
        <taxon>Streptophyta</taxon>
        <taxon>Embryophyta</taxon>
        <taxon>Tracheophyta</taxon>
        <taxon>Spermatophyta</taxon>
        <taxon>Magnoliopsida</taxon>
        <taxon>eudicotyledons</taxon>
        <taxon>Gunneridae</taxon>
        <taxon>Pentapetalae</taxon>
        <taxon>rosids</taxon>
        <taxon>malvids</taxon>
        <taxon>Malvales</taxon>
        <taxon>Malvaceae</taxon>
        <taxon>Malvoideae</taxon>
        <taxon>Gossypium</taxon>
    </lineage>
</organism>
<evidence type="ECO:0000313" key="3">
    <source>
        <dbReference type="Proteomes" id="UP000032142"/>
    </source>
</evidence>
<reference evidence="3" key="1">
    <citation type="submission" date="2014-09" db="EMBL/GenBank/DDBJ databases">
        <authorList>
            <person name="Mudge J."/>
            <person name="Ramaraj T."/>
            <person name="Lindquist I.E."/>
            <person name="Bharti A.K."/>
            <person name="Sundararajan A."/>
            <person name="Cameron C.T."/>
            <person name="Woodward J.E."/>
            <person name="May G.D."/>
            <person name="Brubaker C."/>
            <person name="Broadhvest J."/>
            <person name="Wilkins T.A."/>
        </authorList>
    </citation>
    <scope>NUCLEOTIDE SEQUENCE</scope>
    <source>
        <strain evidence="3">cv. AKA8401</strain>
    </source>
</reference>
<proteinExistence type="predicted"/>
<protein>
    <submittedName>
        <fullName evidence="2">Uncharacterized protein</fullName>
    </submittedName>
</protein>
<dbReference type="Proteomes" id="UP000032142">
    <property type="component" value="Unassembled WGS sequence"/>
</dbReference>
<evidence type="ECO:0000256" key="1">
    <source>
        <dbReference type="SAM" id="MobiDB-lite"/>
    </source>
</evidence>
<evidence type="ECO:0000313" key="2">
    <source>
        <dbReference type="EMBL" id="KHG17421.1"/>
    </source>
</evidence>
<feature type="region of interest" description="Disordered" evidence="1">
    <location>
        <begin position="1"/>
        <end position="21"/>
    </location>
</feature>
<feature type="compositionally biased region" description="Basic and acidic residues" evidence="1">
    <location>
        <begin position="7"/>
        <end position="21"/>
    </location>
</feature>
<keyword evidence="3" id="KW-1185">Reference proteome</keyword>
<sequence length="68" mass="7961">MIATKQSKAEPEKEETREEGKGKLSYWKLQEWGLWDEPFESFSSLAASACIVRDRTLYGKFEQENCRI</sequence>
<dbReference type="EMBL" id="KN408229">
    <property type="protein sequence ID" value="KHG17421.1"/>
    <property type="molecule type" value="Genomic_DNA"/>
</dbReference>
<name>A0A0B0P241_GOSAR</name>